<keyword evidence="7" id="KW-1185">Reference proteome</keyword>
<evidence type="ECO:0000313" key="7">
    <source>
        <dbReference type="Proteomes" id="UP000006250"/>
    </source>
</evidence>
<proteinExistence type="inferred from homology"/>
<evidence type="ECO:0000256" key="2">
    <source>
        <dbReference type="ARBA" id="ARBA00022801"/>
    </source>
</evidence>
<organism evidence="6 7">
    <name type="scientific">Solidesulfovibrio fructosivorans JJ]</name>
    <dbReference type="NCBI Taxonomy" id="596151"/>
    <lineage>
        <taxon>Bacteria</taxon>
        <taxon>Pseudomonadati</taxon>
        <taxon>Thermodesulfobacteriota</taxon>
        <taxon>Desulfovibrionia</taxon>
        <taxon>Desulfovibrionales</taxon>
        <taxon>Desulfovibrionaceae</taxon>
        <taxon>Solidesulfovibrio</taxon>
    </lineage>
</organism>
<dbReference type="AlphaFoldDB" id="E1JSS0"/>
<accession>E1JSS0</accession>
<feature type="domain" description="Calcineurin-like phosphoesterase" evidence="5">
    <location>
        <begin position="1"/>
        <end position="197"/>
    </location>
</feature>
<dbReference type="STRING" id="596151.DesfrDRAFT_0659"/>
<dbReference type="CDD" id="cd07402">
    <property type="entry name" value="MPP_GpdQ"/>
    <property type="match status" value="1"/>
</dbReference>
<dbReference type="InterPro" id="IPR042281">
    <property type="entry name" value="GpdQ_beta-strand"/>
</dbReference>
<dbReference type="InterPro" id="IPR050884">
    <property type="entry name" value="CNP_phosphodiesterase-III"/>
</dbReference>
<dbReference type="GO" id="GO:0004112">
    <property type="term" value="F:cyclic-nucleotide phosphodiesterase activity"/>
    <property type="evidence" value="ECO:0007669"/>
    <property type="project" value="InterPro"/>
</dbReference>
<dbReference type="Gene3D" id="3.60.21.40">
    <property type="entry name" value="GpdQ, catalytic alpha/beta sandwich domain"/>
    <property type="match status" value="1"/>
</dbReference>
<dbReference type="Pfam" id="PF00149">
    <property type="entry name" value="Metallophos"/>
    <property type="match status" value="1"/>
</dbReference>
<dbReference type="SUPFAM" id="SSF56300">
    <property type="entry name" value="Metallo-dependent phosphatases"/>
    <property type="match status" value="1"/>
</dbReference>
<reference evidence="6 7" key="1">
    <citation type="submission" date="2010-08" db="EMBL/GenBank/DDBJ databases">
        <title>The draft genome of Desulfovibrio fructosovorans JJ.</title>
        <authorList>
            <consortium name="US DOE Joint Genome Institute (JGI-PGF)"/>
            <person name="Lucas S."/>
            <person name="Copeland A."/>
            <person name="Lapidus A."/>
            <person name="Cheng J.-F."/>
            <person name="Bruce D."/>
            <person name="Goodwin L."/>
            <person name="Pitluck S."/>
            <person name="Land M.L."/>
            <person name="Hauser L."/>
            <person name="Chang Y.-J."/>
            <person name="Jeffries C."/>
            <person name="Wall J.D."/>
            <person name="Stahl D.A."/>
            <person name="Arkin A.P."/>
            <person name="Dehal P."/>
            <person name="Stolyar S.M."/>
            <person name="Hazen T.C."/>
            <person name="Woyke T.J."/>
        </authorList>
    </citation>
    <scope>NUCLEOTIDE SEQUENCE [LARGE SCALE GENOMIC DNA]</scope>
    <source>
        <strain evidence="6 7">JJ</strain>
    </source>
</reference>
<comment type="caution">
    <text evidence="6">The sequence shown here is derived from an EMBL/GenBank/DDBJ whole genome shotgun (WGS) entry which is preliminary data.</text>
</comment>
<evidence type="ECO:0000256" key="3">
    <source>
        <dbReference type="ARBA" id="ARBA00023004"/>
    </source>
</evidence>
<dbReference type="GO" id="GO:0046872">
    <property type="term" value="F:metal ion binding"/>
    <property type="evidence" value="ECO:0007669"/>
    <property type="project" value="UniProtKB-KW"/>
</dbReference>
<keyword evidence="1" id="KW-0479">Metal-binding</keyword>
<dbReference type="Gene3D" id="3.30.750.180">
    <property type="entry name" value="GpdQ, beta-strand dimerisation domain"/>
    <property type="match status" value="1"/>
</dbReference>
<evidence type="ECO:0000313" key="6">
    <source>
        <dbReference type="EMBL" id="EFL52553.1"/>
    </source>
</evidence>
<dbReference type="EMBL" id="AECZ01000003">
    <property type="protein sequence ID" value="EFL52553.1"/>
    <property type="molecule type" value="Genomic_DNA"/>
</dbReference>
<dbReference type="RefSeq" id="WP_005991071.1">
    <property type="nucleotide sequence ID" value="NZ_AECZ01000003.1"/>
</dbReference>
<sequence length="276" mass="29260">MLIAQLSDLHVAENGLAYGQAPSTQALANAVAYLNALVPAPDVVLVSGDIADHGLDGEYAQAASLLGRLKARFLPIPGNHDNRARLRAAFAPQSSLQAAHPDAPVRYVDDTLPLRLVGLDSTRPGQHGGGLTPQDLDWLEQVLAEGRPTLLFMHHPPFTVGIGNMDADGFTRAAPLQDLLGRFPNVARLCCGHMHRPVVRAFGGTLACIAPSTSLQLALDLTPDAPSRFMLEPGGLALHYLACPDRDPAGLVTHFGLIPGCGHSFPGPFPFYGVTR</sequence>
<comment type="similarity">
    <text evidence="4">Belongs to the cyclic nucleotide phosphodiesterase class-III family.</text>
</comment>
<evidence type="ECO:0000256" key="4">
    <source>
        <dbReference type="ARBA" id="ARBA00025742"/>
    </source>
</evidence>
<keyword evidence="3" id="KW-0408">Iron</keyword>
<evidence type="ECO:0000256" key="1">
    <source>
        <dbReference type="ARBA" id="ARBA00022723"/>
    </source>
</evidence>
<keyword evidence="2" id="KW-0378">Hydrolase</keyword>
<dbReference type="InterPro" id="IPR026575">
    <property type="entry name" value="GpdQ/CpdA-like"/>
</dbReference>
<dbReference type="PANTHER" id="PTHR42988:SF2">
    <property type="entry name" value="CYCLIC NUCLEOTIDE PHOSPHODIESTERASE CBUA0032-RELATED"/>
    <property type="match status" value="1"/>
</dbReference>
<dbReference type="PANTHER" id="PTHR42988">
    <property type="entry name" value="PHOSPHOHYDROLASE"/>
    <property type="match status" value="1"/>
</dbReference>
<name>E1JSS0_SOLFR</name>
<dbReference type="InterPro" id="IPR042283">
    <property type="entry name" value="GpdQ_catalytic"/>
</dbReference>
<dbReference type="InterPro" id="IPR004843">
    <property type="entry name" value="Calcineurin-like_PHP"/>
</dbReference>
<dbReference type="InterPro" id="IPR029052">
    <property type="entry name" value="Metallo-depent_PP-like"/>
</dbReference>
<dbReference type="Proteomes" id="UP000006250">
    <property type="component" value="Unassembled WGS sequence"/>
</dbReference>
<dbReference type="eggNOG" id="COG1409">
    <property type="taxonomic scope" value="Bacteria"/>
</dbReference>
<dbReference type="OrthoDB" id="9784378at2"/>
<gene>
    <name evidence="6" type="ORF">DesfrDRAFT_0659</name>
</gene>
<evidence type="ECO:0000259" key="5">
    <source>
        <dbReference type="Pfam" id="PF00149"/>
    </source>
</evidence>
<protein>
    <submittedName>
        <fullName evidence="6">Metallophosphoesterase</fullName>
    </submittedName>
</protein>